<dbReference type="Proteomes" id="UP001182556">
    <property type="component" value="Unassembled WGS sequence"/>
</dbReference>
<reference evidence="1" key="1">
    <citation type="submission" date="2023-02" db="EMBL/GenBank/DDBJ databases">
        <title>Identification and recombinant expression of a fungal hydrolase from Papiliotrema laurentii that hydrolyzes apple cutin and clears colloidal polyester polyurethane.</title>
        <authorList>
            <consortium name="DOE Joint Genome Institute"/>
            <person name="Roman V.A."/>
            <person name="Bojanowski C."/>
            <person name="Crable B.R."/>
            <person name="Wagner D.N."/>
            <person name="Hung C.S."/>
            <person name="Nadeau L.J."/>
            <person name="Schratz L."/>
            <person name="Haridas S."/>
            <person name="Pangilinan J."/>
            <person name="Lipzen A."/>
            <person name="Na H."/>
            <person name="Yan M."/>
            <person name="Ng V."/>
            <person name="Grigoriev I.V."/>
            <person name="Spatafora J.W."/>
            <person name="Barlow D."/>
            <person name="Biffinger J."/>
            <person name="Kelley-Loughnane N."/>
            <person name="Varaljay V.A."/>
            <person name="Crookes-Goodson W.J."/>
        </authorList>
    </citation>
    <scope>NUCLEOTIDE SEQUENCE</scope>
    <source>
        <strain evidence="1">5307AH</strain>
    </source>
</reference>
<sequence>MTALGPRYIFGVWRPTSRALCLCASQALVLSPGFAAQIVSSIDRERTGGIASTFIGPNLIRMFSSASEIVASKLPFCETASRVFEVIRSRQSCANVLQSKTVRTSAQCHFSRLAYKKAGRLHGHETIFMLRSESPLESPRVPYTC</sequence>
<protein>
    <submittedName>
        <fullName evidence="1">Uncharacterized protein</fullName>
    </submittedName>
</protein>
<evidence type="ECO:0000313" key="1">
    <source>
        <dbReference type="EMBL" id="KAK1925585.1"/>
    </source>
</evidence>
<organism evidence="1 2">
    <name type="scientific">Papiliotrema laurentii</name>
    <name type="common">Cryptococcus laurentii</name>
    <dbReference type="NCBI Taxonomy" id="5418"/>
    <lineage>
        <taxon>Eukaryota</taxon>
        <taxon>Fungi</taxon>
        <taxon>Dikarya</taxon>
        <taxon>Basidiomycota</taxon>
        <taxon>Agaricomycotina</taxon>
        <taxon>Tremellomycetes</taxon>
        <taxon>Tremellales</taxon>
        <taxon>Rhynchogastremaceae</taxon>
        <taxon>Papiliotrema</taxon>
    </lineage>
</organism>
<gene>
    <name evidence="1" type="ORF">DB88DRAFT_471618</name>
</gene>
<proteinExistence type="predicted"/>
<accession>A0AAD9FSX9</accession>
<name>A0AAD9FSX9_PAPLA</name>
<evidence type="ECO:0000313" key="2">
    <source>
        <dbReference type="Proteomes" id="UP001182556"/>
    </source>
</evidence>
<dbReference type="EMBL" id="JAODAN010000003">
    <property type="protein sequence ID" value="KAK1925585.1"/>
    <property type="molecule type" value="Genomic_DNA"/>
</dbReference>
<keyword evidence="2" id="KW-1185">Reference proteome</keyword>
<dbReference type="AlphaFoldDB" id="A0AAD9FSX9"/>
<comment type="caution">
    <text evidence="1">The sequence shown here is derived from an EMBL/GenBank/DDBJ whole genome shotgun (WGS) entry which is preliminary data.</text>
</comment>